<comment type="caution">
    <text evidence="4">The sequence shown here is derived from an EMBL/GenBank/DDBJ whole genome shotgun (WGS) entry which is preliminary data.</text>
</comment>
<dbReference type="PANTHER" id="PTHR16943:SF8">
    <property type="entry name" value="2-METHYLCITRATE DEHYDRATASE"/>
    <property type="match status" value="1"/>
</dbReference>
<evidence type="ECO:0000256" key="1">
    <source>
        <dbReference type="ARBA" id="ARBA00006174"/>
    </source>
</evidence>
<reference evidence="4" key="1">
    <citation type="submission" date="2020-07" db="EMBL/GenBank/DDBJ databases">
        <title>Huge and variable diversity of episymbiotic CPR bacteria and DPANN archaea in groundwater ecosystems.</title>
        <authorList>
            <person name="He C.Y."/>
            <person name="Keren R."/>
            <person name="Whittaker M."/>
            <person name="Farag I.F."/>
            <person name="Doudna J."/>
            <person name="Cate J.H.D."/>
            <person name="Banfield J.F."/>
        </authorList>
    </citation>
    <scope>NUCLEOTIDE SEQUENCE</scope>
    <source>
        <strain evidence="4">NC_groundwater_17_Pr7_B-0.1um_64_12</strain>
    </source>
</reference>
<dbReference type="InterPro" id="IPR045337">
    <property type="entry name" value="MmgE_PrpD_C"/>
</dbReference>
<dbReference type="InterPro" id="IPR045336">
    <property type="entry name" value="MmgE_PrpD_N"/>
</dbReference>
<dbReference type="PANTHER" id="PTHR16943">
    <property type="entry name" value="2-METHYLCITRATE DEHYDRATASE-RELATED"/>
    <property type="match status" value="1"/>
</dbReference>
<dbReference type="Gene3D" id="1.10.4100.10">
    <property type="entry name" value="2-methylcitrate dehydratase PrpD"/>
    <property type="match status" value="1"/>
</dbReference>
<dbReference type="SUPFAM" id="SSF103378">
    <property type="entry name" value="2-methylcitrate dehydratase PrpD"/>
    <property type="match status" value="1"/>
</dbReference>
<feature type="domain" description="MmgE/PrpD C-terminal" evidence="3">
    <location>
        <begin position="298"/>
        <end position="365"/>
    </location>
</feature>
<protein>
    <submittedName>
        <fullName evidence="4">MmgE/PrpD family protein</fullName>
    </submittedName>
</protein>
<name>A0A931PTE0_FIMGI</name>
<evidence type="ECO:0000313" key="5">
    <source>
        <dbReference type="Proteomes" id="UP000727962"/>
    </source>
</evidence>
<proteinExistence type="inferred from homology"/>
<evidence type="ECO:0000259" key="3">
    <source>
        <dbReference type="Pfam" id="PF19305"/>
    </source>
</evidence>
<dbReference type="GO" id="GO:0016829">
    <property type="term" value="F:lyase activity"/>
    <property type="evidence" value="ECO:0007669"/>
    <property type="project" value="InterPro"/>
</dbReference>
<feature type="domain" description="MmgE/PrpD N-terminal" evidence="2">
    <location>
        <begin position="37"/>
        <end position="265"/>
    </location>
</feature>
<dbReference type="AlphaFoldDB" id="A0A931PTE0"/>
<dbReference type="InterPro" id="IPR005656">
    <property type="entry name" value="MmgE_PrpD"/>
</dbReference>
<dbReference type="Proteomes" id="UP000727962">
    <property type="component" value="Unassembled WGS sequence"/>
</dbReference>
<dbReference type="Pfam" id="PF19305">
    <property type="entry name" value="MmgE_PrpD_C"/>
    <property type="match status" value="2"/>
</dbReference>
<dbReference type="InterPro" id="IPR042183">
    <property type="entry name" value="MmgE/PrpD_sf_1"/>
</dbReference>
<dbReference type="Pfam" id="PF03972">
    <property type="entry name" value="MmgE_PrpD_N"/>
    <property type="match status" value="1"/>
</dbReference>
<sequence>MSATFLELPRDSNQALGIGRYAVDFLAGKLGPGPSRVVLERTRLFHTDAVLCGSSALALETNAPTLLRREALEYPDAPGATVLGGRQRVKAEKAVVANCSAVREWDSNGTNFGYNPALGHTAGEFGHNDYYPVVIGACQQTGLGGERALLAMVCLDEIRGRLAEVFSLKTYKIDHVVHGAIASAAVYGALMGASPEQIESAIGMVVAHYVPWRAIRAGKQLSDSKGASAAISAEAAVLSMKRALAGFIGPGNIFRNPESLFRQFVPTGGESPFDLVLSHSGDDFAVMGMHFKLGLYEHQSAGALQGLLNLIEAHADLLAPGRIARIKIKAYEPAFGIIGDPAKRDPQTRQSADHSMVYIVATMLRKAVEAGLPAGQGTDGLWKALMLMPEDYSRAAIAHPKTRELMARIEFEHGGTEYDARYPDGIPTSVAIIDSSGREVDSGLVMYPAGHARNVEADLAGILEAKFERMAALAVPDGHDSAALINRLGALGSLDADGLLGLYDFPIASRPGVD</sequence>
<dbReference type="EMBL" id="JACOSL010000027">
    <property type="protein sequence ID" value="MBI1756269.1"/>
    <property type="molecule type" value="Genomic_DNA"/>
</dbReference>
<gene>
    <name evidence="4" type="ORF">HYR64_04080</name>
</gene>
<feature type="domain" description="MmgE/PrpD C-terminal" evidence="3">
    <location>
        <begin position="387"/>
        <end position="477"/>
    </location>
</feature>
<accession>A0A931PTE0</accession>
<evidence type="ECO:0000313" key="4">
    <source>
        <dbReference type="EMBL" id="MBI1756269.1"/>
    </source>
</evidence>
<evidence type="ECO:0000259" key="2">
    <source>
        <dbReference type="Pfam" id="PF03972"/>
    </source>
</evidence>
<comment type="similarity">
    <text evidence="1">Belongs to the PrpD family.</text>
</comment>
<organism evidence="4 5">
    <name type="scientific">Fimbriimonas ginsengisoli</name>
    <dbReference type="NCBI Taxonomy" id="1005039"/>
    <lineage>
        <taxon>Bacteria</taxon>
        <taxon>Bacillati</taxon>
        <taxon>Armatimonadota</taxon>
        <taxon>Fimbriimonadia</taxon>
        <taxon>Fimbriimonadales</taxon>
        <taxon>Fimbriimonadaceae</taxon>
        <taxon>Fimbriimonas</taxon>
    </lineage>
</organism>
<dbReference type="InterPro" id="IPR036148">
    <property type="entry name" value="MmgE/PrpD_sf"/>
</dbReference>